<protein>
    <submittedName>
        <fullName evidence="1">Uncharacterized protein</fullName>
    </submittedName>
</protein>
<evidence type="ECO:0000313" key="1">
    <source>
        <dbReference type="EMBL" id="GAA1713473.1"/>
    </source>
</evidence>
<sequence length="112" mass="12674">MSTGNDQVRRRVVDLVTRAEAIVEMWEATTADGRWAMTAFSRYRLCDLLDVAPYRRYEGSLEADPVSLLDEASELVDQIDVPIEDLSWRLALGDALRTAASDIRMVRDARDV</sequence>
<dbReference type="EMBL" id="BAAANF010000023">
    <property type="protein sequence ID" value="GAA1713473.1"/>
    <property type="molecule type" value="Genomic_DNA"/>
</dbReference>
<dbReference type="RefSeq" id="WP_344162632.1">
    <property type="nucleotide sequence ID" value="NZ_BAAANF010000023.1"/>
</dbReference>
<evidence type="ECO:0000313" key="2">
    <source>
        <dbReference type="Proteomes" id="UP001500280"/>
    </source>
</evidence>
<accession>A0ABP4UZZ3</accession>
<comment type="caution">
    <text evidence="1">The sequence shown here is derived from an EMBL/GenBank/DDBJ whole genome shotgun (WGS) entry which is preliminary data.</text>
</comment>
<reference evidence="2" key="1">
    <citation type="journal article" date="2019" name="Int. J. Syst. Evol. Microbiol.">
        <title>The Global Catalogue of Microorganisms (GCM) 10K type strain sequencing project: providing services to taxonomists for standard genome sequencing and annotation.</title>
        <authorList>
            <consortium name="The Broad Institute Genomics Platform"/>
            <consortium name="The Broad Institute Genome Sequencing Center for Infectious Disease"/>
            <person name="Wu L."/>
            <person name="Ma J."/>
        </authorList>
    </citation>
    <scope>NUCLEOTIDE SEQUENCE [LARGE SCALE GENOMIC DNA]</scope>
    <source>
        <strain evidence="2">JCM 14307</strain>
    </source>
</reference>
<name>A0ABP4UZZ3_9ACTN</name>
<keyword evidence="2" id="KW-1185">Reference proteome</keyword>
<gene>
    <name evidence="1" type="ORF">GCM10009745_72230</name>
</gene>
<organism evidence="1 2">
    <name type="scientific">Kribbella yunnanensis</name>
    <dbReference type="NCBI Taxonomy" id="190194"/>
    <lineage>
        <taxon>Bacteria</taxon>
        <taxon>Bacillati</taxon>
        <taxon>Actinomycetota</taxon>
        <taxon>Actinomycetes</taxon>
        <taxon>Propionibacteriales</taxon>
        <taxon>Kribbellaceae</taxon>
        <taxon>Kribbella</taxon>
    </lineage>
</organism>
<proteinExistence type="predicted"/>
<dbReference type="Proteomes" id="UP001500280">
    <property type="component" value="Unassembled WGS sequence"/>
</dbReference>